<feature type="domain" description="TRAM" evidence="9">
    <location>
        <begin position="373"/>
        <end position="439"/>
    </location>
</feature>
<dbReference type="SFLD" id="SFLDG01082">
    <property type="entry name" value="B12-binding_domain_containing"/>
    <property type="match status" value="1"/>
</dbReference>
<feature type="binding site" evidence="8">
    <location>
        <position position="154"/>
    </location>
    <ligand>
        <name>[4Fe-4S] cluster</name>
        <dbReference type="ChEBI" id="CHEBI:49883"/>
        <label>2</label>
        <note>4Fe-4S-S-AdoMet</note>
    </ligand>
</feature>
<comment type="similarity">
    <text evidence="8">Belongs to the methylthiotransferase family. RimO subfamily.</text>
</comment>
<dbReference type="Proteomes" id="UP000516160">
    <property type="component" value="Chromosome"/>
</dbReference>
<dbReference type="PROSITE" id="PS51449">
    <property type="entry name" value="MTTASE_N"/>
    <property type="match status" value="1"/>
</dbReference>
<evidence type="ECO:0000256" key="6">
    <source>
        <dbReference type="ARBA" id="ARBA00023004"/>
    </source>
</evidence>
<protein>
    <recommendedName>
        <fullName evidence="8">Ribosomal protein uS12 methylthiotransferase RimO</fullName>
        <shortName evidence="8">uS12 MTTase</shortName>
        <shortName evidence="8">uS12 methylthiotransferase</shortName>
        <ecNumber evidence="8">2.8.4.4</ecNumber>
    </recommendedName>
    <alternativeName>
        <fullName evidence="8">Ribosomal protein uS12 (aspartate-C(3))-methylthiotransferase</fullName>
    </alternativeName>
    <alternativeName>
        <fullName evidence="8">Ribosome maturation factor RimO</fullName>
    </alternativeName>
</protein>
<comment type="function">
    <text evidence="8">Catalyzes the methylthiolation of an aspartic acid residue of ribosomal protein uS12.</text>
</comment>
<dbReference type="InterPro" id="IPR007197">
    <property type="entry name" value="rSAM"/>
</dbReference>
<dbReference type="Gene3D" id="2.40.50.140">
    <property type="entry name" value="Nucleic acid-binding proteins"/>
    <property type="match status" value="1"/>
</dbReference>
<dbReference type="HAMAP" id="MF_01865">
    <property type="entry name" value="MTTase_RimO"/>
    <property type="match status" value="1"/>
</dbReference>
<dbReference type="AlphaFoldDB" id="A0A7G9WCS9"/>
<evidence type="ECO:0000256" key="2">
    <source>
        <dbReference type="ARBA" id="ARBA00022490"/>
    </source>
</evidence>
<dbReference type="InterPro" id="IPR005840">
    <property type="entry name" value="Ribosomal_uS12_MeSTrfase_RimO"/>
</dbReference>
<evidence type="ECO:0000313" key="12">
    <source>
        <dbReference type="EMBL" id="QNO16491.1"/>
    </source>
</evidence>
<dbReference type="NCBIfam" id="TIGR01125">
    <property type="entry name" value="30S ribosomal protein S12 methylthiotransferase RimO"/>
    <property type="match status" value="1"/>
</dbReference>
<dbReference type="InterPro" id="IPR038135">
    <property type="entry name" value="Methylthiotransferase_N_sf"/>
</dbReference>
<keyword evidence="1 8" id="KW-0004">4Fe-4S</keyword>
<dbReference type="GO" id="GO:0035599">
    <property type="term" value="F:aspartic acid methylthiotransferase activity"/>
    <property type="evidence" value="ECO:0007669"/>
    <property type="project" value="TreeGrafter"/>
</dbReference>
<dbReference type="GO" id="GO:0140101">
    <property type="term" value="F:catalytic activity, acting on a tRNA"/>
    <property type="evidence" value="ECO:0007669"/>
    <property type="project" value="UniProtKB-ARBA"/>
</dbReference>
<dbReference type="Pfam" id="PF04055">
    <property type="entry name" value="Radical_SAM"/>
    <property type="match status" value="1"/>
</dbReference>
<dbReference type="EC" id="2.8.4.4" evidence="8"/>
<dbReference type="SMART" id="SM00729">
    <property type="entry name" value="Elp3"/>
    <property type="match status" value="1"/>
</dbReference>
<dbReference type="KEGG" id="acae:HYG86_17790"/>
<dbReference type="FunFam" id="2.40.50.140:FF:000210">
    <property type="entry name" value="Ribosomal protein S12 methylthiotransferase RimO"/>
    <property type="match status" value="1"/>
</dbReference>
<comment type="cofactor">
    <cofactor evidence="8">
        <name>[4Fe-4S] cluster</name>
        <dbReference type="ChEBI" id="CHEBI:49883"/>
    </cofactor>
    <text evidence="8">Binds 2 [4Fe-4S] clusters. One cluster is coordinated with 3 cysteines and an exchangeable S-adenosyl-L-methionine.</text>
</comment>
<accession>A0A7G9WCS9</accession>
<name>A0A7G9WCS9_ALKCA</name>
<dbReference type="InterPro" id="IPR013848">
    <property type="entry name" value="Methylthiotransferase_N"/>
</dbReference>
<feature type="domain" description="MTTase N-terminal" evidence="10">
    <location>
        <begin position="2"/>
        <end position="117"/>
    </location>
</feature>
<evidence type="ECO:0000259" key="11">
    <source>
        <dbReference type="PROSITE" id="PS51918"/>
    </source>
</evidence>
<keyword evidence="7 8" id="KW-0411">Iron-sulfur</keyword>
<dbReference type="GO" id="GO:0046872">
    <property type="term" value="F:metal ion binding"/>
    <property type="evidence" value="ECO:0007669"/>
    <property type="project" value="UniProtKB-KW"/>
</dbReference>
<dbReference type="NCBIfam" id="TIGR00089">
    <property type="entry name" value="MiaB/RimO family radical SAM methylthiotransferase"/>
    <property type="match status" value="1"/>
</dbReference>
<dbReference type="PROSITE" id="PS01278">
    <property type="entry name" value="MTTASE_RADICAL"/>
    <property type="match status" value="1"/>
</dbReference>
<feature type="domain" description="Radical SAM core" evidence="11">
    <location>
        <begin position="140"/>
        <end position="370"/>
    </location>
</feature>
<evidence type="ECO:0000256" key="5">
    <source>
        <dbReference type="ARBA" id="ARBA00022723"/>
    </source>
</evidence>
<keyword evidence="3 8" id="KW-0808">Transferase</keyword>
<evidence type="ECO:0000256" key="3">
    <source>
        <dbReference type="ARBA" id="ARBA00022679"/>
    </source>
</evidence>
<evidence type="ECO:0000256" key="1">
    <source>
        <dbReference type="ARBA" id="ARBA00022485"/>
    </source>
</evidence>
<dbReference type="GO" id="GO:0051539">
    <property type="term" value="F:4 iron, 4 sulfur cluster binding"/>
    <property type="evidence" value="ECO:0007669"/>
    <property type="project" value="UniProtKB-UniRule"/>
</dbReference>
<feature type="binding site" evidence="8">
    <location>
        <position position="47"/>
    </location>
    <ligand>
        <name>[4Fe-4S] cluster</name>
        <dbReference type="ChEBI" id="CHEBI:49883"/>
        <label>1</label>
    </ligand>
</feature>
<keyword evidence="2 8" id="KW-0963">Cytoplasm</keyword>
<dbReference type="EMBL" id="CP058559">
    <property type="protein sequence ID" value="QNO16491.1"/>
    <property type="molecule type" value="Genomic_DNA"/>
</dbReference>
<dbReference type="GO" id="GO:0103039">
    <property type="term" value="F:protein methylthiotransferase activity"/>
    <property type="evidence" value="ECO:0007669"/>
    <property type="project" value="UniProtKB-EC"/>
</dbReference>
<dbReference type="PANTHER" id="PTHR43837">
    <property type="entry name" value="RIBOSOMAL PROTEIN S12 METHYLTHIOTRANSFERASE RIMO"/>
    <property type="match status" value="1"/>
</dbReference>
<keyword evidence="13" id="KW-1185">Reference proteome</keyword>
<dbReference type="FunFam" id="3.80.30.20:FF:000001">
    <property type="entry name" value="tRNA-2-methylthio-N(6)-dimethylallyladenosine synthase 2"/>
    <property type="match status" value="1"/>
</dbReference>
<dbReference type="Gene3D" id="3.40.50.12160">
    <property type="entry name" value="Methylthiotransferase, N-terminal domain"/>
    <property type="match status" value="1"/>
</dbReference>
<feature type="binding site" evidence="8">
    <location>
        <position position="158"/>
    </location>
    <ligand>
        <name>[4Fe-4S] cluster</name>
        <dbReference type="ChEBI" id="CHEBI:49883"/>
        <label>2</label>
        <note>4Fe-4S-S-AdoMet</note>
    </ligand>
</feature>
<dbReference type="GO" id="GO:0005829">
    <property type="term" value="C:cytosol"/>
    <property type="evidence" value="ECO:0007669"/>
    <property type="project" value="TreeGrafter"/>
</dbReference>
<dbReference type="FunFam" id="3.40.50.12160:FF:000002">
    <property type="entry name" value="Ribosomal protein S12 methylthiotransferase RimO"/>
    <property type="match status" value="1"/>
</dbReference>
<dbReference type="InterPro" id="IPR058240">
    <property type="entry name" value="rSAM_sf"/>
</dbReference>
<dbReference type="InterPro" id="IPR020612">
    <property type="entry name" value="Methylthiotransferase_CS"/>
</dbReference>
<gene>
    <name evidence="8 12" type="primary">rimO</name>
    <name evidence="12" type="ORF">HYG86_17790</name>
</gene>
<evidence type="ECO:0000313" key="13">
    <source>
        <dbReference type="Proteomes" id="UP000516160"/>
    </source>
</evidence>
<dbReference type="PROSITE" id="PS50926">
    <property type="entry name" value="TRAM"/>
    <property type="match status" value="1"/>
</dbReference>
<keyword evidence="4 8" id="KW-0949">S-adenosyl-L-methionine</keyword>
<organism evidence="12 13">
    <name type="scientific">Alkalicella caledoniensis</name>
    <dbReference type="NCBI Taxonomy" id="2731377"/>
    <lineage>
        <taxon>Bacteria</taxon>
        <taxon>Bacillati</taxon>
        <taxon>Bacillota</taxon>
        <taxon>Clostridia</taxon>
        <taxon>Eubacteriales</taxon>
        <taxon>Proteinivoracaceae</taxon>
        <taxon>Alkalicella</taxon>
    </lineage>
</organism>
<dbReference type="GO" id="GO:0005840">
    <property type="term" value="C:ribosome"/>
    <property type="evidence" value="ECO:0007669"/>
    <property type="project" value="UniProtKB-KW"/>
</dbReference>
<evidence type="ECO:0000259" key="9">
    <source>
        <dbReference type="PROSITE" id="PS50926"/>
    </source>
</evidence>
<sequence>MVKIATVSLGCPKNLVDSEVMLGTLQENGYIIINEPENAEVIIINTCGFIESAKKESIDTIVEFAQYKKNKCQVLIVTGCLVQRYKDELTGEIPEIDGIMGTGDYDNIIQCIDNNLKGVKYNSTDNMEYLYDHLTPRLLSTPKYTAYLKIAEGCDNHCTYCIIPSLRGKYRSRSIESIVTEAKSLAKNGVKEIILIAQDTTVYGLDLDGNLLLPKLLEELNEIQELKWIRLMYCYPTFMTDELIQKIKSLPKVCNYIDIPLQHGDDNILKSMGRKETRQELIDLVKKLRSNIPDVAIRTSLIVGFPGEQEEHFNNLVEFVKEIQLDRVGVFTYSKEDGTAAAKLKGQVNQRVKVLRQHKLMKLQQKISSSLNAKSVGKIYEVLVEGINDNGQAWGRTYKDSPEIDGKVFIDTTETVAIGDFIPVKIVQAMEYDLIGEKC</sequence>
<dbReference type="SFLD" id="SFLDG01061">
    <property type="entry name" value="methylthiotransferase"/>
    <property type="match status" value="1"/>
</dbReference>
<dbReference type="Gene3D" id="3.80.30.20">
    <property type="entry name" value="tm_1862 like domain"/>
    <property type="match status" value="1"/>
</dbReference>
<dbReference type="InterPro" id="IPR012340">
    <property type="entry name" value="NA-bd_OB-fold"/>
</dbReference>
<evidence type="ECO:0000256" key="7">
    <source>
        <dbReference type="ARBA" id="ARBA00023014"/>
    </source>
</evidence>
<dbReference type="PROSITE" id="PS51918">
    <property type="entry name" value="RADICAL_SAM"/>
    <property type="match status" value="1"/>
</dbReference>
<dbReference type="SFLD" id="SFLDF00274">
    <property type="entry name" value="ribosomal_protein_S12_methylth"/>
    <property type="match status" value="1"/>
</dbReference>
<reference evidence="12 13" key="1">
    <citation type="submission" date="2020-07" db="EMBL/GenBank/DDBJ databases">
        <title>Alkalicella. sp. LB2 genome.</title>
        <authorList>
            <person name="Postec A."/>
            <person name="Quemeneur M."/>
        </authorList>
    </citation>
    <scope>NUCLEOTIDE SEQUENCE [LARGE SCALE GENOMIC DNA]</scope>
    <source>
        <strain evidence="12 13">LB2</strain>
    </source>
</reference>
<feature type="binding site" evidence="8">
    <location>
        <position position="161"/>
    </location>
    <ligand>
        <name>[4Fe-4S] cluster</name>
        <dbReference type="ChEBI" id="CHEBI:49883"/>
        <label>2</label>
        <note>4Fe-4S-S-AdoMet</note>
    </ligand>
</feature>
<keyword evidence="12" id="KW-0687">Ribonucleoprotein</keyword>
<evidence type="ECO:0000259" key="10">
    <source>
        <dbReference type="PROSITE" id="PS51449"/>
    </source>
</evidence>
<keyword evidence="5 8" id="KW-0479">Metal-binding</keyword>
<comment type="subcellular location">
    <subcellularLocation>
        <location evidence="8">Cytoplasm</location>
    </subcellularLocation>
</comment>
<comment type="catalytic activity">
    <reaction evidence="8">
        <text>L-aspartate(89)-[ribosomal protein uS12]-hydrogen + (sulfur carrier)-SH + AH2 + 2 S-adenosyl-L-methionine = 3-methylsulfanyl-L-aspartate(89)-[ribosomal protein uS12]-hydrogen + (sulfur carrier)-H + 5'-deoxyadenosine + L-methionine + A + S-adenosyl-L-homocysteine + 2 H(+)</text>
        <dbReference type="Rhea" id="RHEA:37087"/>
        <dbReference type="Rhea" id="RHEA-COMP:10460"/>
        <dbReference type="Rhea" id="RHEA-COMP:10461"/>
        <dbReference type="Rhea" id="RHEA-COMP:14737"/>
        <dbReference type="Rhea" id="RHEA-COMP:14739"/>
        <dbReference type="ChEBI" id="CHEBI:13193"/>
        <dbReference type="ChEBI" id="CHEBI:15378"/>
        <dbReference type="ChEBI" id="CHEBI:17319"/>
        <dbReference type="ChEBI" id="CHEBI:17499"/>
        <dbReference type="ChEBI" id="CHEBI:29917"/>
        <dbReference type="ChEBI" id="CHEBI:29961"/>
        <dbReference type="ChEBI" id="CHEBI:57844"/>
        <dbReference type="ChEBI" id="CHEBI:57856"/>
        <dbReference type="ChEBI" id="CHEBI:59789"/>
        <dbReference type="ChEBI" id="CHEBI:64428"/>
        <dbReference type="ChEBI" id="CHEBI:73599"/>
        <dbReference type="EC" id="2.8.4.4"/>
    </reaction>
</comment>
<feature type="binding site" evidence="8">
    <location>
        <position position="80"/>
    </location>
    <ligand>
        <name>[4Fe-4S] cluster</name>
        <dbReference type="ChEBI" id="CHEBI:49883"/>
        <label>1</label>
    </ligand>
</feature>
<dbReference type="PANTHER" id="PTHR43837:SF1">
    <property type="entry name" value="RIBOSOMAL PROTEIN US12 METHYLTHIOTRANSFERASE RIMO"/>
    <property type="match status" value="1"/>
</dbReference>
<keyword evidence="12" id="KW-0689">Ribosomal protein</keyword>
<dbReference type="GO" id="GO:0035600">
    <property type="term" value="P:tRNA methylthiolation"/>
    <property type="evidence" value="ECO:0007669"/>
    <property type="project" value="UniProtKB-ARBA"/>
</dbReference>
<dbReference type="Pfam" id="PF00919">
    <property type="entry name" value="UPF0004"/>
    <property type="match status" value="1"/>
</dbReference>
<evidence type="ECO:0000256" key="8">
    <source>
        <dbReference type="HAMAP-Rule" id="MF_01865"/>
    </source>
</evidence>
<dbReference type="InterPro" id="IPR023404">
    <property type="entry name" value="rSAM_horseshoe"/>
</dbReference>
<dbReference type="Pfam" id="PF18693">
    <property type="entry name" value="TRAM_2"/>
    <property type="match status" value="1"/>
</dbReference>
<dbReference type="InterPro" id="IPR002792">
    <property type="entry name" value="TRAM_dom"/>
</dbReference>
<proteinExistence type="inferred from homology"/>
<keyword evidence="6 8" id="KW-0408">Iron</keyword>
<dbReference type="SUPFAM" id="SSF102114">
    <property type="entry name" value="Radical SAM enzymes"/>
    <property type="match status" value="1"/>
</dbReference>
<feature type="binding site" evidence="8">
    <location>
        <position position="11"/>
    </location>
    <ligand>
        <name>[4Fe-4S] cluster</name>
        <dbReference type="ChEBI" id="CHEBI:49883"/>
        <label>1</label>
    </ligand>
</feature>
<dbReference type="InterPro" id="IPR005839">
    <property type="entry name" value="Methylthiotransferase"/>
</dbReference>
<evidence type="ECO:0000256" key="4">
    <source>
        <dbReference type="ARBA" id="ARBA00022691"/>
    </source>
</evidence>
<dbReference type="InterPro" id="IPR006638">
    <property type="entry name" value="Elp3/MiaA/NifB-like_rSAM"/>
</dbReference>
<dbReference type="CDD" id="cd01335">
    <property type="entry name" value="Radical_SAM"/>
    <property type="match status" value="1"/>
</dbReference>
<dbReference type="SFLD" id="SFLDS00029">
    <property type="entry name" value="Radical_SAM"/>
    <property type="match status" value="1"/>
</dbReference>